<feature type="transmembrane region" description="Helical" evidence="7">
    <location>
        <begin position="101"/>
        <end position="123"/>
    </location>
</feature>
<evidence type="ECO:0000256" key="6">
    <source>
        <dbReference type="ARBA" id="ARBA00023136"/>
    </source>
</evidence>
<keyword evidence="5 7" id="KW-1133">Transmembrane helix</keyword>
<evidence type="ECO:0000313" key="10">
    <source>
        <dbReference type="Proteomes" id="UP001610861"/>
    </source>
</evidence>
<gene>
    <name evidence="9" type="ORF">ACH3VR_22540</name>
</gene>
<feature type="transmembrane region" description="Helical" evidence="7">
    <location>
        <begin position="298"/>
        <end position="318"/>
    </location>
</feature>
<feature type="transmembrane region" description="Helical" evidence="7">
    <location>
        <begin position="187"/>
        <end position="206"/>
    </location>
</feature>
<feature type="transmembrane region" description="Helical" evidence="7">
    <location>
        <begin position="236"/>
        <end position="257"/>
    </location>
</feature>
<dbReference type="InterPro" id="IPR036259">
    <property type="entry name" value="MFS_trans_sf"/>
</dbReference>
<dbReference type="InterPro" id="IPR004740">
    <property type="entry name" value="Nuc_H_symport"/>
</dbReference>
<accession>A0ABW7QE19</accession>
<sequence>MAANRLTSDNQVPTAAVTALPTDATVGTDKTVFLRLTAMMFLEFVVFGSWFATFGLVLATSGLASIIGPAYSLAAVAAIVSPMFLGAIADRFLASQKALGIAHLLGGLVMLSLPAVIGTGLAGWALGLIFLYMVFFIPTLGLANSIAFRHLGENQRLFPYIRVFGTLGWVAAGLGVGALGLSAATGLFYVTAIASFVLGIYAFTLPKTPPPAKGARFSIGDIVGARAFRLLRYRNFAVLMICALLTAIALGVYNTFASPFLGALGVENVAGVLAIGQISEVLFIVTIPFVLKYIGMKWALFAGMLMWGVRFALFIVAAGDHMSWVAIVAIALQGICNDFFLVLAAMYIGRVAPVEYSAQAQSMLILVISGFGQLIGSFVSGEVFAGTVGASSAPTTTDWIPVFVIPIISSVIASVVWIIFFRYSRKEPLKAFPVPAGASH</sequence>
<feature type="domain" description="Major facilitator superfamily (MFS) profile" evidence="8">
    <location>
        <begin position="187"/>
        <end position="440"/>
    </location>
</feature>
<feature type="transmembrane region" description="Helical" evidence="7">
    <location>
        <begin position="399"/>
        <end position="420"/>
    </location>
</feature>
<name>A0ABW7QE19_9MICO</name>
<dbReference type="PROSITE" id="PS50850">
    <property type="entry name" value="MFS"/>
    <property type="match status" value="1"/>
</dbReference>
<comment type="caution">
    <text evidence="9">The sequence shown here is derived from an EMBL/GenBank/DDBJ whole genome shotgun (WGS) entry which is preliminary data.</text>
</comment>
<keyword evidence="4 7" id="KW-0812">Transmembrane</keyword>
<evidence type="ECO:0000256" key="2">
    <source>
        <dbReference type="ARBA" id="ARBA00022448"/>
    </source>
</evidence>
<keyword evidence="10" id="KW-1185">Reference proteome</keyword>
<dbReference type="Pfam" id="PF03825">
    <property type="entry name" value="Nuc_H_symport"/>
    <property type="match status" value="1"/>
</dbReference>
<dbReference type="InterPro" id="IPR020846">
    <property type="entry name" value="MFS_dom"/>
</dbReference>
<dbReference type="PANTHER" id="PTHR23522:SF4">
    <property type="entry name" value="NUCLEOSIDE PERMEASE NUPG-RELATED"/>
    <property type="match status" value="1"/>
</dbReference>
<keyword evidence="6 7" id="KW-0472">Membrane</keyword>
<evidence type="ECO:0000313" key="9">
    <source>
        <dbReference type="EMBL" id="MFH8253163.1"/>
    </source>
</evidence>
<dbReference type="Proteomes" id="UP001610861">
    <property type="component" value="Unassembled WGS sequence"/>
</dbReference>
<proteinExistence type="predicted"/>
<evidence type="ECO:0000256" key="5">
    <source>
        <dbReference type="ARBA" id="ARBA00022989"/>
    </source>
</evidence>
<feature type="transmembrane region" description="Helical" evidence="7">
    <location>
        <begin position="360"/>
        <end position="379"/>
    </location>
</feature>
<keyword evidence="3" id="KW-1003">Cell membrane</keyword>
<reference evidence="9 10" key="1">
    <citation type="submission" date="2024-09" db="EMBL/GenBank/DDBJ databases">
        <authorList>
            <person name="Pan X."/>
        </authorList>
    </citation>
    <scope>NUCLEOTIDE SEQUENCE [LARGE SCALE GENOMIC DNA]</scope>
    <source>
        <strain evidence="9 10">B2969</strain>
    </source>
</reference>
<feature type="transmembrane region" description="Helical" evidence="7">
    <location>
        <begin position="160"/>
        <end position="181"/>
    </location>
</feature>
<feature type="transmembrane region" description="Helical" evidence="7">
    <location>
        <begin position="269"/>
        <end position="291"/>
    </location>
</feature>
<feature type="transmembrane region" description="Helical" evidence="7">
    <location>
        <begin position="40"/>
        <end position="64"/>
    </location>
</feature>
<evidence type="ECO:0000259" key="8">
    <source>
        <dbReference type="PROSITE" id="PS50850"/>
    </source>
</evidence>
<protein>
    <submittedName>
        <fullName evidence="9">MFS transporter</fullName>
    </submittedName>
</protein>
<evidence type="ECO:0000256" key="7">
    <source>
        <dbReference type="SAM" id="Phobius"/>
    </source>
</evidence>
<dbReference type="Gene3D" id="1.20.1250.20">
    <property type="entry name" value="MFS general substrate transporter like domains"/>
    <property type="match status" value="2"/>
</dbReference>
<organism evidence="9 10">
    <name type="scientific">Microbacterium alkaliflavum</name>
    <dbReference type="NCBI Taxonomy" id="3248839"/>
    <lineage>
        <taxon>Bacteria</taxon>
        <taxon>Bacillati</taxon>
        <taxon>Actinomycetota</taxon>
        <taxon>Actinomycetes</taxon>
        <taxon>Micrococcales</taxon>
        <taxon>Microbacteriaceae</taxon>
        <taxon>Microbacterium</taxon>
    </lineage>
</organism>
<feature type="transmembrane region" description="Helical" evidence="7">
    <location>
        <begin position="70"/>
        <end position="89"/>
    </location>
</feature>
<feature type="transmembrane region" description="Helical" evidence="7">
    <location>
        <begin position="129"/>
        <end position="148"/>
    </location>
</feature>
<keyword evidence="2" id="KW-0813">Transport</keyword>
<dbReference type="EMBL" id="JBIQWL010000017">
    <property type="protein sequence ID" value="MFH8253163.1"/>
    <property type="molecule type" value="Genomic_DNA"/>
</dbReference>
<dbReference type="SUPFAM" id="SSF103473">
    <property type="entry name" value="MFS general substrate transporter"/>
    <property type="match status" value="1"/>
</dbReference>
<evidence type="ECO:0000256" key="4">
    <source>
        <dbReference type="ARBA" id="ARBA00022692"/>
    </source>
</evidence>
<evidence type="ECO:0000256" key="3">
    <source>
        <dbReference type="ARBA" id="ARBA00022475"/>
    </source>
</evidence>
<evidence type="ECO:0000256" key="1">
    <source>
        <dbReference type="ARBA" id="ARBA00004651"/>
    </source>
</evidence>
<comment type="subcellular location">
    <subcellularLocation>
        <location evidence="1">Cell membrane</location>
        <topology evidence="1">Multi-pass membrane protein</topology>
    </subcellularLocation>
</comment>
<dbReference type="PANTHER" id="PTHR23522">
    <property type="entry name" value="BLL5896 PROTEIN"/>
    <property type="match status" value="1"/>
</dbReference>
<feature type="transmembrane region" description="Helical" evidence="7">
    <location>
        <begin position="324"/>
        <end position="348"/>
    </location>
</feature>